<evidence type="ECO:0008006" key="4">
    <source>
        <dbReference type="Google" id="ProtNLM"/>
    </source>
</evidence>
<gene>
    <name evidence="2" type="ORF">HMPREF0769_11876</name>
</gene>
<organism evidence="2 3">
    <name type="scientific">Staphylococcus aureus subsp. aureus MN8</name>
    <dbReference type="NCBI Taxonomy" id="548470"/>
    <lineage>
        <taxon>Bacteria</taxon>
        <taxon>Bacillati</taxon>
        <taxon>Bacillota</taxon>
        <taxon>Bacilli</taxon>
        <taxon>Bacillales</taxon>
        <taxon>Staphylococcaceae</taxon>
        <taxon>Staphylococcus</taxon>
    </lineage>
</organism>
<name>A0A0E1X6J6_STAAU</name>
<evidence type="ECO:0000256" key="1">
    <source>
        <dbReference type="SAM" id="Phobius"/>
    </source>
</evidence>
<protein>
    <recommendedName>
        <fullName evidence="4">DUF1433 domain-containing protein</fullName>
    </recommendedName>
</protein>
<reference evidence="2 3" key="1">
    <citation type="submission" date="2010-05" db="EMBL/GenBank/DDBJ databases">
        <authorList>
            <person name="Muzny D."/>
            <person name="Qin X."/>
            <person name="Buhay C."/>
            <person name="Dugan-Rocha S."/>
            <person name="Ding Y."/>
            <person name="Chen G."/>
            <person name="Hawes A."/>
            <person name="Holder M."/>
            <person name="Jhangiani S."/>
            <person name="Johnson A."/>
            <person name="Khan Z."/>
            <person name="Li Z."/>
            <person name="Liu W."/>
            <person name="Liu X."/>
            <person name="Perez L."/>
            <person name="Shen H."/>
            <person name="Wang Q."/>
            <person name="Watt J."/>
            <person name="Xi L."/>
            <person name="Xin Y."/>
            <person name="Zhou J."/>
            <person name="Deng J."/>
            <person name="Jiang H."/>
            <person name="Liu Y."/>
            <person name="Qu J."/>
            <person name="Song X.-Z."/>
            <person name="Zhang L."/>
            <person name="Villasana D."/>
            <person name="Johnson A."/>
            <person name="Liu J."/>
            <person name="Liyanage D."/>
            <person name="Lorensuhewa L."/>
            <person name="Robinson T."/>
            <person name="Song A."/>
            <person name="Song B.-B."/>
            <person name="Dinh H."/>
            <person name="Thornton R."/>
            <person name="Coyle M."/>
            <person name="Francisco L."/>
            <person name="Jackson L."/>
            <person name="Javaid M."/>
            <person name="Korchina V."/>
            <person name="Kovar C."/>
            <person name="Mata R."/>
            <person name="Mathew T."/>
            <person name="Ngo R."/>
            <person name="Nguyen L."/>
            <person name="Nguyen N."/>
            <person name="Okwuonu G."/>
            <person name="Ongeri F."/>
            <person name="Pham C."/>
            <person name="Simmons D."/>
            <person name="Wilczek-Boney K."/>
            <person name="Hale W."/>
            <person name="Jakkamsetti A."/>
            <person name="Pham P."/>
            <person name="Ruth R."/>
            <person name="San Lucas F."/>
            <person name="Warren J."/>
            <person name="Zhang J."/>
            <person name="Zhao Z."/>
            <person name="Zhou C."/>
            <person name="Zhu D."/>
            <person name="Lee S."/>
            <person name="Bess C."/>
            <person name="Blankenburg K."/>
            <person name="Forbes L."/>
            <person name="Fu Q."/>
            <person name="Gubbala S."/>
            <person name="Hirani K."/>
            <person name="Jayaseelan J.C."/>
            <person name="Lara F."/>
            <person name="Munidasa M."/>
            <person name="Palculict T."/>
            <person name="Patil S."/>
            <person name="Pu L.-L."/>
            <person name="Saada N."/>
            <person name="Tang L."/>
            <person name="Weissenberger G."/>
            <person name="Zhu Y."/>
            <person name="Hemphill L."/>
            <person name="Shang Y."/>
            <person name="Youmans B."/>
            <person name="Ayvaz T."/>
            <person name="Ross M."/>
            <person name="Santibanez J."/>
            <person name="Aqrawi P."/>
            <person name="Gross S."/>
            <person name="Joshi V."/>
            <person name="Fowler G."/>
            <person name="Nazareth L."/>
            <person name="Reid J."/>
            <person name="Worley K."/>
            <person name="Petrosino J."/>
            <person name="Highlander S."/>
            <person name="Gibbs R."/>
        </authorList>
    </citation>
    <scope>NUCLEOTIDE SEQUENCE [LARGE SCALE GENOMIC DNA]</scope>
    <source>
        <strain evidence="2 3">MN8</strain>
    </source>
</reference>
<feature type="transmembrane region" description="Helical" evidence="1">
    <location>
        <begin position="7"/>
        <end position="25"/>
    </location>
</feature>
<accession>A0A0E1X6J6</accession>
<dbReference type="Gene3D" id="3.10.450.130">
    <property type="entry name" value="folded 79 residue fragment of lin0334 like domains"/>
    <property type="match status" value="1"/>
</dbReference>
<evidence type="ECO:0000313" key="2">
    <source>
        <dbReference type="EMBL" id="EFH94255.1"/>
    </source>
</evidence>
<keyword evidence="1" id="KW-0472">Membrane</keyword>
<dbReference type="AlphaFoldDB" id="A0A0E1X6J6"/>
<sequence>MIRKTKVIILIIILIIAILMMFAYMSHKQKKEHYIAIQEKRIDLFFKHNLNNYKNMKVTDFHKTPMGGYFIVGYINDDKKYKFQASIDSGSNNQYQKNIGYHDDKLGKLFKEKDPKYKLSVDEIIEKEHLDKNEYEADPPLFFFSGPIE</sequence>
<dbReference type="HOGENOM" id="CLU_139196_1_0_9"/>
<dbReference type="Pfam" id="PF07252">
    <property type="entry name" value="DUF1433"/>
    <property type="match status" value="1"/>
</dbReference>
<dbReference type="InterPro" id="IPR009881">
    <property type="entry name" value="DUF1433"/>
</dbReference>
<keyword evidence="1" id="KW-0812">Transmembrane</keyword>
<comment type="caution">
    <text evidence="2">The sequence shown here is derived from an EMBL/GenBank/DDBJ whole genome shotgun (WGS) entry which is preliminary data.</text>
</comment>
<dbReference type="EMBL" id="ACJA02000004">
    <property type="protein sequence ID" value="EFH94255.1"/>
    <property type="molecule type" value="Genomic_DNA"/>
</dbReference>
<keyword evidence="1" id="KW-1133">Transmembrane helix</keyword>
<proteinExistence type="predicted"/>
<evidence type="ECO:0000313" key="3">
    <source>
        <dbReference type="Proteomes" id="UP000003455"/>
    </source>
</evidence>
<dbReference type="Proteomes" id="UP000003455">
    <property type="component" value="Chromosome"/>
</dbReference>